<reference evidence="15" key="1">
    <citation type="submission" date="2023-04" db="EMBL/GenBank/DDBJ databases">
        <authorList>
            <person name="Vijverberg K."/>
            <person name="Xiong W."/>
            <person name="Schranz E."/>
        </authorList>
    </citation>
    <scope>NUCLEOTIDE SEQUENCE</scope>
</reference>
<feature type="domain" description="C2" evidence="13">
    <location>
        <begin position="408"/>
        <end position="528"/>
    </location>
</feature>
<dbReference type="SUPFAM" id="SSF49562">
    <property type="entry name" value="C2 domain (Calcium/lipid-binding domain, CaLB)"/>
    <property type="match status" value="2"/>
</dbReference>
<comment type="subcellular location">
    <subcellularLocation>
        <location evidence="1">Membrane</location>
        <topology evidence="1">Single-pass membrane protein</topology>
    </subcellularLocation>
</comment>
<evidence type="ECO:0000256" key="10">
    <source>
        <dbReference type="ARBA" id="ARBA00023121"/>
    </source>
</evidence>
<dbReference type="GO" id="GO:0008289">
    <property type="term" value="F:lipid binding"/>
    <property type="evidence" value="ECO:0007669"/>
    <property type="project" value="UniProtKB-KW"/>
</dbReference>
<dbReference type="InterPro" id="IPR045050">
    <property type="entry name" value="Synaptotagmin_plant"/>
</dbReference>
<keyword evidence="10" id="KW-0446">Lipid-binding</keyword>
<evidence type="ECO:0000256" key="4">
    <source>
        <dbReference type="ARBA" id="ARBA00022692"/>
    </source>
</evidence>
<comment type="similarity">
    <text evidence="2">Belongs to the synaptotagmin family.</text>
</comment>
<evidence type="ECO:0000256" key="5">
    <source>
        <dbReference type="ARBA" id="ARBA00022723"/>
    </source>
</evidence>
<feature type="domain" description="C2" evidence="13">
    <location>
        <begin position="240"/>
        <end position="363"/>
    </location>
</feature>
<dbReference type="PRINTS" id="PR00360">
    <property type="entry name" value="C2DOMAIN"/>
</dbReference>
<dbReference type="PROSITE" id="PS50004">
    <property type="entry name" value="C2"/>
    <property type="match status" value="2"/>
</dbReference>
<dbReference type="GO" id="GO:0016020">
    <property type="term" value="C:membrane"/>
    <property type="evidence" value="ECO:0007669"/>
    <property type="project" value="UniProtKB-SubCell"/>
</dbReference>
<dbReference type="InterPro" id="IPR000008">
    <property type="entry name" value="C2_dom"/>
</dbReference>
<evidence type="ECO:0000259" key="14">
    <source>
        <dbReference type="PROSITE" id="PS51847"/>
    </source>
</evidence>
<evidence type="ECO:0000256" key="9">
    <source>
        <dbReference type="ARBA" id="ARBA00023055"/>
    </source>
</evidence>
<dbReference type="SMART" id="SM00239">
    <property type="entry name" value="C2"/>
    <property type="match status" value="2"/>
</dbReference>
<accession>A0AA35ZCB7</accession>
<evidence type="ECO:0000256" key="3">
    <source>
        <dbReference type="ARBA" id="ARBA00022448"/>
    </source>
</evidence>
<dbReference type="Proteomes" id="UP001177003">
    <property type="component" value="Chromosome 6"/>
</dbReference>
<dbReference type="InterPro" id="IPR039010">
    <property type="entry name" value="Synaptotagmin_SMP"/>
</dbReference>
<keyword evidence="7" id="KW-0106">Calcium</keyword>
<dbReference type="Pfam" id="PF17047">
    <property type="entry name" value="SMP_LBD"/>
    <property type="match status" value="1"/>
</dbReference>
<evidence type="ECO:0000256" key="6">
    <source>
        <dbReference type="ARBA" id="ARBA00022737"/>
    </source>
</evidence>
<dbReference type="FunFam" id="2.60.40.150:FF:000102">
    <property type="entry name" value="Synaptotagmin-2 isoform A"/>
    <property type="match status" value="1"/>
</dbReference>
<feature type="domain" description="SMP-LTD" evidence="14">
    <location>
        <begin position="67"/>
        <end position="249"/>
    </location>
</feature>
<evidence type="ECO:0000256" key="8">
    <source>
        <dbReference type="ARBA" id="ARBA00022989"/>
    </source>
</evidence>
<dbReference type="InterPro" id="IPR035892">
    <property type="entry name" value="C2_domain_sf"/>
</dbReference>
<evidence type="ECO:0000259" key="13">
    <source>
        <dbReference type="PROSITE" id="PS50004"/>
    </source>
</evidence>
<evidence type="ECO:0008006" key="17">
    <source>
        <dbReference type="Google" id="ProtNLM"/>
    </source>
</evidence>
<evidence type="ECO:0000256" key="12">
    <source>
        <dbReference type="SAM" id="Phobius"/>
    </source>
</evidence>
<evidence type="ECO:0000256" key="2">
    <source>
        <dbReference type="ARBA" id="ARBA00006996"/>
    </source>
</evidence>
<dbReference type="GO" id="GO:0006869">
    <property type="term" value="P:lipid transport"/>
    <property type="evidence" value="ECO:0007669"/>
    <property type="project" value="UniProtKB-KW"/>
</dbReference>
<evidence type="ECO:0000313" key="16">
    <source>
        <dbReference type="Proteomes" id="UP001177003"/>
    </source>
</evidence>
<keyword evidence="11 12" id="KW-0472">Membrane</keyword>
<dbReference type="CDD" id="cd00030">
    <property type="entry name" value="C2"/>
    <property type="match status" value="2"/>
</dbReference>
<protein>
    <recommendedName>
        <fullName evidence="17">Synaptotagmin</fullName>
    </recommendedName>
</protein>
<sequence length="547" mass="62618">MNFIGSLLGTIGFVFGIPVGLFLGFLIFISTESTDVKIPFIRPLQELDRSSLVDILPEIPLWVKHPDYERIDWFNDVVRDMWPYIDKAICGMIKSLSEPIFSEYIGMFHLKSIDFETLTLGTLPPVVQGIKVHEMNENHLVFDLMAKWAGNPNITLVLKLLYFPIKVQLIDTQITAAIRVTLKPFVPTFPCFSNAQVSLMEKPEVDFGLKVMGGDLMAIPGLHNYVQRLIDEQVSSVYLWPQTLEIPILDASIGAAKKPMGILHVKVIRARKLKKMDIIGTSDPYVRLSLSGERISYKKTSVKLKNLNPEWNEDFKLTVKDPECQVLQLRVYDWEKVGVHDKLGMQVIPLNLLTPHEKKEFTMELVKNMNPNDPRNKKPRGSITVELNFVPFVEDTMGFNGPIDLFMKKETIPKTLESSYVNRAGLLVVTVIGAKDLDGKRHNNPFALVIFKGEKRKTKVLKKTRNPNWNEDFQFMLDEAPLEEAIHIEVISRRKNRAFRFVSSKETLGHVDINLVDVVYNNRINERYHLINSRNGEIHVDIQWNAT</sequence>
<proteinExistence type="inferred from homology"/>
<dbReference type="AlphaFoldDB" id="A0AA35ZCB7"/>
<dbReference type="PANTHER" id="PTHR10774">
    <property type="entry name" value="EXTENDED SYNAPTOTAGMIN-RELATED"/>
    <property type="match status" value="1"/>
</dbReference>
<dbReference type="Gene3D" id="2.60.40.150">
    <property type="entry name" value="C2 domain"/>
    <property type="match status" value="2"/>
</dbReference>
<keyword evidence="4 12" id="KW-0812">Transmembrane</keyword>
<dbReference type="PROSITE" id="PS51847">
    <property type="entry name" value="SMP"/>
    <property type="match status" value="1"/>
</dbReference>
<evidence type="ECO:0000313" key="15">
    <source>
        <dbReference type="EMBL" id="CAI9289563.1"/>
    </source>
</evidence>
<keyword evidence="6" id="KW-0677">Repeat</keyword>
<keyword evidence="9" id="KW-0445">Lipid transport</keyword>
<dbReference type="GO" id="GO:0046872">
    <property type="term" value="F:metal ion binding"/>
    <property type="evidence" value="ECO:0007669"/>
    <property type="project" value="UniProtKB-KW"/>
</dbReference>
<keyword evidence="8 12" id="KW-1133">Transmembrane helix</keyword>
<keyword evidence="5" id="KW-0479">Metal-binding</keyword>
<gene>
    <name evidence="15" type="ORF">LSALG_LOCUS28796</name>
</gene>
<dbReference type="EMBL" id="OX465082">
    <property type="protein sequence ID" value="CAI9289563.1"/>
    <property type="molecule type" value="Genomic_DNA"/>
</dbReference>
<keyword evidence="16" id="KW-1185">Reference proteome</keyword>
<dbReference type="PANTHER" id="PTHR10774:SF217">
    <property type="entry name" value="OS06G0685300 PROTEIN"/>
    <property type="match status" value="1"/>
</dbReference>
<dbReference type="GO" id="GO:0005783">
    <property type="term" value="C:endoplasmic reticulum"/>
    <property type="evidence" value="ECO:0007669"/>
    <property type="project" value="TreeGrafter"/>
</dbReference>
<name>A0AA35ZCB7_LACSI</name>
<evidence type="ECO:0000256" key="1">
    <source>
        <dbReference type="ARBA" id="ARBA00004167"/>
    </source>
</evidence>
<keyword evidence="3" id="KW-0813">Transport</keyword>
<dbReference type="CDD" id="cd21677">
    <property type="entry name" value="SMP_SYT"/>
    <property type="match status" value="1"/>
</dbReference>
<dbReference type="InterPro" id="IPR031468">
    <property type="entry name" value="SMP_LBD"/>
</dbReference>
<organism evidence="15 16">
    <name type="scientific">Lactuca saligna</name>
    <name type="common">Willowleaf lettuce</name>
    <dbReference type="NCBI Taxonomy" id="75948"/>
    <lineage>
        <taxon>Eukaryota</taxon>
        <taxon>Viridiplantae</taxon>
        <taxon>Streptophyta</taxon>
        <taxon>Embryophyta</taxon>
        <taxon>Tracheophyta</taxon>
        <taxon>Spermatophyta</taxon>
        <taxon>Magnoliopsida</taxon>
        <taxon>eudicotyledons</taxon>
        <taxon>Gunneridae</taxon>
        <taxon>Pentapetalae</taxon>
        <taxon>asterids</taxon>
        <taxon>campanulids</taxon>
        <taxon>Asterales</taxon>
        <taxon>Asteraceae</taxon>
        <taxon>Cichorioideae</taxon>
        <taxon>Cichorieae</taxon>
        <taxon>Lactucinae</taxon>
        <taxon>Lactuca</taxon>
    </lineage>
</organism>
<evidence type="ECO:0000256" key="7">
    <source>
        <dbReference type="ARBA" id="ARBA00022837"/>
    </source>
</evidence>
<evidence type="ECO:0000256" key="11">
    <source>
        <dbReference type="ARBA" id="ARBA00023136"/>
    </source>
</evidence>
<dbReference type="Pfam" id="PF00168">
    <property type="entry name" value="C2"/>
    <property type="match status" value="2"/>
</dbReference>
<feature type="transmembrane region" description="Helical" evidence="12">
    <location>
        <begin position="7"/>
        <end position="29"/>
    </location>
</feature>